<sequence length="52" mass="6512">MAKIHHVRRQALRIMHDEVHRDQINTDRNIFIKKVIEKFGRDPHRLYFLFRD</sequence>
<name>A0A9D3XZX7_DREPO</name>
<dbReference type="Proteomes" id="UP000828390">
    <property type="component" value="Unassembled WGS sequence"/>
</dbReference>
<dbReference type="EMBL" id="JAIWYP010000079">
    <property type="protein sequence ID" value="KAH3690092.1"/>
    <property type="molecule type" value="Genomic_DNA"/>
</dbReference>
<evidence type="ECO:0000313" key="2">
    <source>
        <dbReference type="Proteomes" id="UP000828390"/>
    </source>
</evidence>
<dbReference type="AlphaFoldDB" id="A0A9D3XZX7"/>
<accession>A0A9D3XZX7</accession>
<evidence type="ECO:0000313" key="1">
    <source>
        <dbReference type="EMBL" id="KAH3690092.1"/>
    </source>
</evidence>
<reference evidence="1" key="1">
    <citation type="journal article" date="2019" name="bioRxiv">
        <title>The Genome of the Zebra Mussel, Dreissena polymorpha: A Resource for Invasive Species Research.</title>
        <authorList>
            <person name="McCartney M.A."/>
            <person name="Auch B."/>
            <person name="Kono T."/>
            <person name="Mallez S."/>
            <person name="Zhang Y."/>
            <person name="Obille A."/>
            <person name="Becker A."/>
            <person name="Abrahante J.E."/>
            <person name="Garbe J."/>
            <person name="Badalamenti J.P."/>
            <person name="Herman A."/>
            <person name="Mangelson H."/>
            <person name="Liachko I."/>
            <person name="Sullivan S."/>
            <person name="Sone E.D."/>
            <person name="Koren S."/>
            <person name="Silverstein K.A.T."/>
            <person name="Beckman K.B."/>
            <person name="Gohl D.M."/>
        </authorList>
    </citation>
    <scope>NUCLEOTIDE SEQUENCE</scope>
    <source>
        <strain evidence="1">Duluth1</strain>
        <tissue evidence="1">Whole animal</tissue>
    </source>
</reference>
<protein>
    <submittedName>
        <fullName evidence="1">Uncharacterized protein</fullName>
    </submittedName>
</protein>
<reference evidence="1" key="2">
    <citation type="submission" date="2020-11" db="EMBL/GenBank/DDBJ databases">
        <authorList>
            <person name="McCartney M.A."/>
            <person name="Auch B."/>
            <person name="Kono T."/>
            <person name="Mallez S."/>
            <person name="Becker A."/>
            <person name="Gohl D.M."/>
            <person name="Silverstein K.A.T."/>
            <person name="Koren S."/>
            <person name="Bechman K.B."/>
            <person name="Herman A."/>
            <person name="Abrahante J.E."/>
            <person name="Garbe J."/>
        </authorList>
    </citation>
    <scope>NUCLEOTIDE SEQUENCE</scope>
    <source>
        <strain evidence="1">Duluth1</strain>
        <tissue evidence="1">Whole animal</tissue>
    </source>
</reference>
<keyword evidence="2" id="KW-1185">Reference proteome</keyword>
<comment type="caution">
    <text evidence="1">The sequence shown here is derived from an EMBL/GenBank/DDBJ whole genome shotgun (WGS) entry which is preliminary data.</text>
</comment>
<proteinExistence type="predicted"/>
<gene>
    <name evidence="1" type="ORF">DPMN_191857</name>
</gene>
<organism evidence="1 2">
    <name type="scientific">Dreissena polymorpha</name>
    <name type="common">Zebra mussel</name>
    <name type="synonym">Mytilus polymorpha</name>
    <dbReference type="NCBI Taxonomy" id="45954"/>
    <lineage>
        <taxon>Eukaryota</taxon>
        <taxon>Metazoa</taxon>
        <taxon>Spiralia</taxon>
        <taxon>Lophotrochozoa</taxon>
        <taxon>Mollusca</taxon>
        <taxon>Bivalvia</taxon>
        <taxon>Autobranchia</taxon>
        <taxon>Heteroconchia</taxon>
        <taxon>Euheterodonta</taxon>
        <taxon>Imparidentia</taxon>
        <taxon>Neoheterodontei</taxon>
        <taxon>Myida</taxon>
        <taxon>Dreissenoidea</taxon>
        <taxon>Dreissenidae</taxon>
        <taxon>Dreissena</taxon>
    </lineage>
</organism>